<keyword evidence="2 3" id="KW-0175">Coiled coil</keyword>
<evidence type="ECO:0000259" key="4">
    <source>
        <dbReference type="Pfam" id="PF25954"/>
    </source>
</evidence>
<feature type="domain" description="Multidrug resistance protein MdtA-like C-terminal permuted SH3" evidence="5">
    <location>
        <begin position="372"/>
        <end position="429"/>
    </location>
</feature>
<dbReference type="Gene3D" id="2.40.50.100">
    <property type="match status" value="2"/>
</dbReference>
<dbReference type="InterPro" id="IPR006143">
    <property type="entry name" value="RND_pump_MFP"/>
</dbReference>
<dbReference type="PANTHER" id="PTHR30469">
    <property type="entry name" value="MULTIDRUG RESISTANCE PROTEIN MDTA"/>
    <property type="match status" value="1"/>
</dbReference>
<dbReference type="GO" id="GO:0015562">
    <property type="term" value="F:efflux transmembrane transporter activity"/>
    <property type="evidence" value="ECO:0007669"/>
    <property type="project" value="TreeGrafter"/>
</dbReference>
<organism evidence="7 8">
    <name type="scientific">Roseimaritima multifibrata</name>
    <dbReference type="NCBI Taxonomy" id="1930274"/>
    <lineage>
        <taxon>Bacteria</taxon>
        <taxon>Pseudomonadati</taxon>
        <taxon>Planctomycetota</taxon>
        <taxon>Planctomycetia</taxon>
        <taxon>Pirellulales</taxon>
        <taxon>Pirellulaceae</taxon>
        <taxon>Roseimaritima</taxon>
    </lineage>
</organism>
<dbReference type="InterPro" id="IPR058647">
    <property type="entry name" value="BSH_CzcB-like"/>
</dbReference>
<dbReference type="NCBIfam" id="TIGR01730">
    <property type="entry name" value="RND_mfp"/>
    <property type="match status" value="1"/>
</dbReference>
<dbReference type="InterPro" id="IPR058627">
    <property type="entry name" value="MdtA-like_C"/>
</dbReference>
<protein>
    <submittedName>
        <fullName evidence="7">Solvent efflux pump periplasmic linker SrpA</fullName>
    </submittedName>
</protein>
<dbReference type="SUPFAM" id="SSF111369">
    <property type="entry name" value="HlyD-like secretion proteins"/>
    <property type="match status" value="2"/>
</dbReference>
<reference evidence="7 8" key="1">
    <citation type="submission" date="2019-02" db="EMBL/GenBank/DDBJ databases">
        <title>Deep-cultivation of Planctomycetes and their phenomic and genomic characterization uncovers novel biology.</title>
        <authorList>
            <person name="Wiegand S."/>
            <person name="Jogler M."/>
            <person name="Boedeker C."/>
            <person name="Pinto D."/>
            <person name="Vollmers J."/>
            <person name="Rivas-Marin E."/>
            <person name="Kohn T."/>
            <person name="Peeters S.H."/>
            <person name="Heuer A."/>
            <person name="Rast P."/>
            <person name="Oberbeckmann S."/>
            <person name="Bunk B."/>
            <person name="Jeske O."/>
            <person name="Meyerdierks A."/>
            <person name="Storesund J.E."/>
            <person name="Kallscheuer N."/>
            <person name="Luecker S."/>
            <person name="Lage O.M."/>
            <person name="Pohl T."/>
            <person name="Merkel B.J."/>
            <person name="Hornburger P."/>
            <person name="Mueller R.-W."/>
            <person name="Bruemmer F."/>
            <person name="Labrenz M."/>
            <person name="Spormann A.M."/>
            <person name="Op den Camp H."/>
            <person name="Overmann J."/>
            <person name="Amann R."/>
            <person name="Jetten M.S.M."/>
            <person name="Mascher T."/>
            <person name="Medema M.H."/>
            <person name="Devos D.P."/>
            <person name="Kaster A.-K."/>
            <person name="Ovreas L."/>
            <person name="Rohde M."/>
            <person name="Galperin M.Y."/>
            <person name="Jogler C."/>
        </authorList>
    </citation>
    <scope>NUCLEOTIDE SEQUENCE [LARGE SCALE GENOMIC DNA]</scope>
    <source>
        <strain evidence="7 8">FF011L</strain>
    </source>
</reference>
<dbReference type="GO" id="GO:1990195">
    <property type="term" value="C:macrolide transmembrane transporter complex"/>
    <property type="evidence" value="ECO:0007669"/>
    <property type="project" value="InterPro"/>
</dbReference>
<dbReference type="Pfam" id="PF25973">
    <property type="entry name" value="BSH_CzcB"/>
    <property type="match status" value="1"/>
</dbReference>
<gene>
    <name evidence="7" type="primary">srpA</name>
    <name evidence="7" type="ORF">FF011L_31910</name>
</gene>
<dbReference type="EMBL" id="CP036262">
    <property type="protein sequence ID" value="QDS94412.1"/>
    <property type="molecule type" value="Genomic_DNA"/>
</dbReference>
<dbReference type="AlphaFoldDB" id="A0A517MHR1"/>
<dbReference type="Pfam" id="PF25954">
    <property type="entry name" value="Beta-barrel_RND_2"/>
    <property type="match status" value="1"/>
</dbReference>
<dbReference type="Gene3D" id="1.10.287.470">
    <property type="entry name" value="Helix hairpin bin"/>
    <property type="match status" value="1"/>
</dbReference>
<evidence type="ECO:0000259" key="6">
    <source>
        <dbReference type="Pfam" id="PF25973"/>
    </source>
</evidence>
<evidence type="ECO:0000256" key="3">
    <source>
        <dbReference type="SAM" id="Coils"/>
    </source>
</evidence>
<dbReference type="GO" id="GO:0030313">
    <property type="term" value="C:cell envelope"/>
    <property type="evidence" value="ECO:0007669"/>
    <property type="project" value="UniProtKB-SubCell"/>
</dbReference>
<keyword evidence="8" id="KW-1185">Reference proteome</keyword>
<feature type="domain" description="CusB-like beta-barrel" evidence="4">
    <location>
        <begin position="289"/>
        <end position="361"/>
    </location>
</feature>
<dbReference type="GO" id="GO:1990281">
    <property type="term" value="C:efflux pump complex"/>
    <property type="evidence" value="ECO:0007669"/>
    <property type="project" value="TreeGrafter"/>
</dbReference>
<name>A0A517MHR1_9BACT</name>
<dbReference type="RefSeq" id="WP_246109425.1">
    <property type="nucleotide sequence ID" value="NZ_CP036262.1"/>
</dbReference>
<feature type="coiled-coil region" evidence="3">
    <location>
        <begin position="128"/>
        <end position="162"/>
    </location>
</feature>
<dbReference type="Gene3D" id="2.40.420.20">
    <property type="match status" value="1"/>
</dbReference>
<accession>A0A517MHR1</accession>
<evidence type="ECO:0000259" key="5">
    <source>
        <dbReference type="Pfam" id="PF25967"/>
    </source>
</evidence>
<dbReference type="GO" id="GO:1990961">
    <property type="term" value="P:xenobiotic detoxification by transmembrane export across the plasma membrane"/>
    <property type="evidence" value="ECO:0007669"/>
    <property type="project" value="InterPro"/>
</dbReference>
<evidence type="ECO:0000256" key="2">
    <source>
        <dbReference type="ARBA" id="ARBA00023054"/>
    </source>
</evidence>
<comment type="similarity">
    <text evidence="1">Belongs to the membrane fusion protein (MFP) (TC 8.A.1) family.</text>
</comment>
<dbReference type="GO" id="GO:0019898">
    <property type="term" value="C:extrinsic component of membrane"/>
    <property type="evidence" value="ECO:0007669"/>
    <property type="project" value="InterPro"/>
</dbReference>
<dbReference type="InterPro" id="IPR030190">
    <property type="entry name" value="MacA_alpha-hairpin_sf"/>
</dbReference>
<dbReference type="KEGG" id="rml:FF011L_31910"/>
<proteinExistence type="inferred from homology"/>
<dbReference type="Gene3D" id="2.40.30.170">
    <property type="match status" value="1"/>
</dbReference>
<evidence type="ECO:0000313" key="7">
    <source>
        <dbReference type="EMBL" id="QDS94412.1"/>
    </source>
</evidence>
<dbReference type="Gene3D" id="6.10.140.1990">
    <property type="match status" value="1"/>
</dbReference>
<dbReference type="Pfam" id="PF25967">
    <property type="entry name" value="RND-MFP_C"/>
    <property type="match status" value="1"/>
</dbReference>
<dbReference type="InterPro" id="IPR058792">
    <property type="entry name" value="Beta-barrel_RND_2"/>
</dbReference>
<sequence length="440" mass="47181">MPLLFDRKLSAIGLLGFVLAVAGCHSEQAVSLSPEKSADVRVKTVSAITTDVDKKTFQPATVLAYYETEIRCKVSGFVAELNVDMGDFVQKGDPLAVLDIPELRKKQRTLDARIELLVAKEEGAASGVDLAEASVQSAKAQLEQAKSELGSVQASLAAAEAEFDRTNDLVQRGSLQNRILDEVRKKRDSATAGLGAIKSAVVSAEAEVAVAVASKAAAAAKLRSAQAETKVGRGELDELLVLIEYATLKAPFDGVITERNVNLGDLVDGQLNAGSDSLFVLSQIDKVRIHIPVPEMDAPFVQRGDSVNIRFPSFASEPALAASVSRIAESLDPKTRTMIVEAEVENTDRKWLPGMFGEASIDLETKVAVNMLPSRAVRFDESGQAYVYLVSEDNTVQVTTVTTGLDTGNEIEILTGMVAGQRVIDGHLKRFTDGQRVDPL</sequence>
<evidence type="ECO:0000256" key="1">
    <source>
        <dbReference type="ARBA" id="ARBA00009477"/>
    </source>
</evidence>
<dbReference type="PANTHER" id="PTHR30469:SF37">
    <property type="entry name" value="RAGD PROTEIN"/>
    <property type="match status" value="1"/>
</dbReference>
<evidence type="ECO:0000313" key="8">
    <source>
        <dbReference type="Proteomes" id="UP000320672"/>
    </source>
</evidence>
<dbReference type="PROSITE" id="PS51257">
    <property type="entry name" value="PROKAR_LIPOPROTEIN"/>
    <property type="match status" value="1"/>
</dbReference>
<feature type="domain" description="CzcB-like barrel-sandwich hybrid" evidence="6">
    <location>
        <begin position="69"/>
        <end position="269"/>
    </location>
</feature>
<dbReference type="Proteomes" id="UP000320672">
    <property type="component" value="Chromosome"/>
</dbReference>